<protein>
    <submittedName>
        <fullName evidence="1">Uncharacterized protein</fullName>
    </submittedName>
</protein>
<dbReference type="EMBL" id="BARU01009094">
    <property type="protein sequence ID" value="GAH32755.1"/>
    <property type="molecule type" value="Genomic_DNA"/>
</dbReference>
<sequence length="112" mass="13182">NIRTLIDNNRINLENNVKDGSEKDRTFLNEWTETQSKTVCDKLEETNKMLVSLQDTVLSTLEKGKTEFDKYSVSFEEKISTILSSHEQDINSIFIFLYWKTHSHFFKLIRSS</sequence>
<reference evidence="1" key="1">
    <citation type="journal article" date="2014" name="Front. Microbiol.">
        <title>High frequency of phylogenetically diverse reductive dehalogenase-homologous genes in deep subseafloor sedimentary metagenomes.</title>
        <authorList>
            <person name="Kawai M."/>
            <person name="Futagami T."/>
            <person name="Toyoda A."/>
            <person name="Takaki Y."/>
            <person name="Nishi S."/>
            <person name="Hori S."/>
            <person name="Arai W."/>
            <person name="Tsubouchi T."/>
            <person name="Morono Y."/>
            <person name="Uchiyama I."/>
            <person name="Ito T."/>
            <person name="Fujiyama A."/>
            <person name="Inagaki F."/>
            <person name="Takami H."/>
        </authorList>
    </citation>
    <scope>NUCLEOTIDE SEQUENCE</scope>
    <source>
        <strain evidence="1">Expedition CK06-06</strain>
    </source>
</reference>
<dbReference type="AlphaFoldDB" id="X1FJP8"/>
<evidence type="ECO:0000313" key="1">
    <source>
        <dbReference type="EMBL" id="GAH32755.1"/>
    </source>
</evidence>
<gene>
    <name evidence="1" type="ORF">S03H2_17605</name>
</gene>
<feature type="non-terminal residue" evidence="1">
    <location>
        <position position="1"/>
    </location>
</feature>
<proteinExistence type="predicted"/>
<organism evidence="1">
    <name type="scientific">marine sediment metagenome</name>
    <dbReference type="NCBI Taxonomy" id="412755"/>
    <lineage>
        <taxon>unclassified sequences</taxon>
        <taxon>metagenomes</taxon>
        <taxon>ecological metagenomes</taxon>
    </lineage>
</organism>
<accession>X1FJP8</accession>
<name>X1FJP8_9ZZZZ</name>
<comment type="caution">
    <text evidence="1">The sequence shown here is derived from an EMBL/GenBank/DDBJ whole genome shotgun (WGS) entry which is preliminary data.</text>
</comment>